<protein>
    <submittedName>
        <fullName evidence="1">Uncharacterized protein</fullName>
    </submittedName>
</protein>
<proteinExistence type="predicted"/>
<gene>
    <name evidence="1" type="ORF">SAMN05216454_1419</name>
</gene>
<dbReference type="STRING" id="215200.SAMN05216454_1419"/>
<dbReference type="RefSeq" id="WP_091976227.1">
    <property type="nucleotide sequence ID" value="NZ_FODF01000041.1"/>
</dbReference>
<reference evidence="1 2" key="1">
    <citation type="submission" date="2016-10" db="EMBL/GenBank/DDBJ databases">
        <authorList>
            <person name="de Groot N.N."/>
        </authorList>
    </citation>
    <scope>NUCLEOTIDE SEQUENCE [LARGE SCALE GENOMIC DNA]</scope>
    <source>
        <strain evidence="1 2">Calf135</strain>
    </source>
</reference>
<organism evidence="1 2">
    <name type="scientific">Peptostreptococcus russellii</name>
    <dbReference type="NCBI Taxonomy" id="215200"/>
    <lineage>
        <taxon>Bacteria</taxon>
        <taxon>Bacillati</taxon>
        <taxon>Bacillota</taxon>
        <taxon>Clostridia</taxon>
        <taxon>Peptostreptococcales</taxon>
        <taxon>Peptostreptococcaceae</taxon>
        <taxon>Peptostreptococcus</taxon>
    </lineage>
</organism>
<accession>A0A1H8KRS7</accession>
<sequence length="87" mass="9912">MKKIVEKFANYDEDYGEFMKWTLKVVDVNSGDTISDIVVNDMSDTPEDATLSMGLSFVNEITSLMKLAYAMGKHGEDVQFIYEEDEK</sequence>
<dbReference type="Proteomes" id="UP000199512">
    <property type="component" value="Unassembled WGS sequence"/>
</dbReference>
<dbReference type="EMBL" id="FODF01000041">
    <property type="protein sequence ID" value="SEN95589.1"/>
    <property type="molecule type" value="Genomic_DNA"/>
</dbReference>
<keyword evidence="2" id="KW-1185">Reference proteome</keyword>
<dbReference type="AlphaFoldDB" id="A0A1H8KRS7"/>
<name>A0A1H8KRS7_9FIRM</name>
<evidence type="ECO:0000313" key="1">
    <source>
        <dbReference type="EMBL" id="SEN95589.1"/>
    </source>
</evidence>
<evidence type="ECO:0000313" key="2">
    <source>
        <dbReference type="Proteomes" id="UP000199512"/>
    </source>
</evidence>